<keyword evidence="7" id="KW-1185">Reference proteome</keyword>
<dbReference type="EMBL" id="JAAXKY010000136">
    <property type="protein sequence ID" value="NMH81234.1"/>
    <property type="molecule type" value="Genomic_DNA"/>
</dbReference>
<dbReference type="InterPro" id="IPR020845">
    <property type="entry name" value="AMP-binding_CS"/>
</dbReference>
<evidence type="ECO:0000313" key="6">
    <source>
        <dbReference type="EMBL" id="NMH81234.1"/>
    </source>
</evidence>
<dbReference type="PROSITE" id="PS00455">
    <property type="entry name" value="AMP_BINDING"/>
    <property type="match status" value="1"/>
</dbReference>
<feature type="domain" description="AMP-binding enzyme C-terminal" evidence="5">
    <location>
        <begin position="450"/>
        <end position="525"/>
    </location>
</feature>
<name>A0ABX1RMW5_9PSEU</name>
<comment type="caution">
    <text evidence="6">The sequence shown here is derived from an EMBL/GenBank/DDBJ whole genome shotgun (WGS) entry which is preliminary data.</text>
</comment>
<feature type="domain" description="AMP-dependent synthetase/ligase" evidence="4">
    <location>
        <begin position="21"/>
        <end position="402"/>
    </location>
</feature>
<keyword evidence="2 6" id="KW-0436">Ligase</keyword>
<dbReference type="InterPro" id="IPR042099">
    <property type="entry name" value="ANL_N_sf"/>
</dbReference>
<dbReference type="PANTHER" id="PTHR43201">
    <property type="entry name" value="ACYL-COA SYNTHETASE"/>
    <property type="match status" value="1"/>
</dbReference>
<evidence type="ECO:0000259" key="5">
    <source>
        <dbReference type="Pfam" id="PF13193"/>
    </source>
</evidence>
<dbReference type="InterPro" id="IPR000873">
    <property type="entry name" value="AMP-dep_synth/lig_dom"/>
</dbReference>
<evidence type="ECO:0000259" key="4">
    <source>
        <dbReference type="Pfam" id="PF00501"/>
    </source>
</evidence>
<proteinExistence type="inferred from homology"/>
<sequence>MHSPSHLPEERTQAHVADLVTRAAARVPEHAAIVDVTSGITLTWAEVDGAVSAEAARLRDAGVVAGDRVLVRLGNGAGFCVAVLGALRAGAVAVPFGPIGVARELQVVLADCSPAVVVAAESDDTARTCAAGTSAQVIAPPDLAARAEAPASGAGGGEDIALLIYTSGTTGSPRGVRLSHRALLANREQTAALRPAPVIPVDRVLLSLPLFHVFGLAAGFLQVCWAGATVVLVERFEPAHIAEVLVEHRVSGLAGVPSMFRSLLDLPPDELRAATAGVRLCTSGGAPLPAEWFAAFRAATGLTIVEGYGLTEAGPVLTTTTVDGVGKPGSVGRALPGVELRLVDRDGVPLSGAPEPDAGDPDDADDPVGDLDLELGLDGDVFDAHDTGMVAVRGPNLFSGYWPDGEGGPDDEGWFRTADVGFLDADGDLHLVDRSSDVVIVNGFNVYPREVEKVLMELPGVAEGAVVGVPDDRTGEAVKAVVVPAAGAELTEEDVRAHCVERLARFKVPTVIEFTDALPRTPTGKVARRQLAGQS</sequence>
<evidence type="ECO:0000256" key="1">
    <source>
        <dbReference type="ARBA" id="ARBA00006432"/>
    </source>
</evidence>
<dbReference type="Pfam" id="PF00501">
    <property type="entry name" value="AMP-binding"/>
    <property type="match status" value="1"/>
</dbReference>
<dbReference type="InterPro" id="IPR025110">
    <property type="entry name" value="AMP-bd_C"/>
</dbReference>
<dbReference type="InterPro" id="IPR045851">
    <property type="entry name" value="AMP-bd_C_sf"/>
</dbReference>
<evidence type="ECO:0000256" key="2">
    <source>
        <dbReference type="ARBA" id="ARBA00022598"/>
    </source>
</evidence>
<dbReference type="GO" id="GO:0016874">
    <property type="term" value="F:ligase activity"/>
    <property type="evidence" value="ECO:0007669"/>
    <property type="project" value="UniProtKB-KW"/>
</dbReference>
<feature type="compositionally biased region" description="Acidic residues" evidence="3">
    <location>
        <begin position="357"/>
        <end position="368"/>
    </location>
</feature>
<organism evidence="6 7">
    <name type="scientific">Pseudonocardia xinjiangensis</name>
    <dbReference type="NCBI Taxonomy" id="75289"/>
    <lineage>
        <taxon>Bacteria</taxon>
        <taxon>Bacillati</taxon>
        <taxon>Actinomycetota</taxon>
        <taxon>Actinomycetes</taxon>
        <taxon>Pseudonocardiales</taxon>
        <taxon>Pseudonocardiaceae</taxon>
        <taxon>Pseudonocardia</taxon>
    </lineage>
</organism>
<dbReference type="RefSeq" id="WP_169399271.1">
    <property type="nucleotide sequence ID" value="NZ_BAAAJH010000007.1"/>
</dbReference>
<gene>
    <name evidence="6" type="ORF">HF577_29585</name>
</gene>
<protein>
    <submittedName>
        <fullName evidence="6">Long-chain fatty acid--CoA ligase</fullName>
    </submittedName>
</protein>
<evidence type="ECO:0000256" key="3">
    <source>
        <dbReference type="SAM" id="MobiDB-lite"/>
    </source>
</evidence>
<comment type="similarity">
    <text evidence="1">Belongs to the ATP-dependent AMP-binding enzyme family.</text>
</comment>
<dbReference type="Gene3D" id="3.30.300.30">
    <property type="match status" value="1"/>
</dbReference>
<dbReference type="SUPFAM" id="SSF56801">
    <property type="entry name" value="Acetyl-CoA synthetase-like"/>
    <property type="match status" value="1"/>
</dbReference>
<dbReference type="Pfam" id="PF13193">
    <property type="entry name" value="AMP-binding_C"/>
    <property type="match status" value="1"/>
</dbReference>
<accession>A0ABX1RMW5</accession>
<reference evidence="6 7" key="1">
    <citation type="submission" date="2020-04" db="EMBL/GenBank/DDBJ databases">
        <authorList>
            <person name="Klaysubun C."/>
            <person name="Duangmal K."/>
            <person name="Lipun K."/>
        </authorList>
    </citation>
    <scope>NUCLEOTIDE SEQUENCE [LARGE SCALE GENOMIC DNA]</scope>
    <source>
        <strain evidence="6 7">JCM 11839</strain>
    </source>
</reference>
<dbReference type="PANTHER" id="PTHR43201:SF5">
    <property type="entry name" value="MEDIUM-CHAIN ACYL-COA LIGASE ACSF2, MITOCHONDRIAL"/>
    <property type="match status" value="1"/>
</dbReference>
<dbReference type="Proteomes" id="UP001296706">
    <property type="component" value="Unassembled WGS sequence"/>
</dbReference>
<dbReference type="Gene3D" id="3.40.50.12780">
    <property type="entry name" value="N-terminal domain of ligase-like"/>
    <property type="match status" value="1"/>
</dbReference>
<evidence type="ECO:0000313" key="7">
    <source>
        <dbReference type="Proteomes" id="UP001296706"/>
    </source>
</evidence>
<feature type="region of interest" description="Disordered" evidence="3">
    <location>
        <begin position="346"/>
        <end position="368"/>
    </location>
</feature>